<protein>
    <recommendedName>
        <fullName evidence="2">Metallo-beta-lactamase domain-containing protein</fullName>
    </recommendedName>
</protein>
<gene>
    <name evidence="1" type="ORF">MNBD_CHLOROFLEXI01-5067</name>
</gene>
<name>A0A3B0UX25_9ZZZZ</name>
<proteinExistence type="predicted"/>
<accession>A0A3B0UX25</accession>
<dbReference type="AlphaFoldDB" id="A0A3B0UX25"/>
<dbReference type="PANTHER" id="PTHR30619:SF1">
    <property type="entry name" value="RECOMBINATION PROTEIN 2"/>
    <property type="match status" value="1"/>
</dbReference>
<dbReference type="PANTHER" id="PTHR30619">
    <property type="entry name" value="DNA INTERNALIZATION/COMPETENCE PROTEIN COMEC/REC2"/>
    <property type="match status" value="1"/>
</dbReference>
<sequence>MPTNQYSPPAPDELEISLFGTGFGEAIALHVGQGKWVLVDSYRKRGEIPNNLEYLNKLEVDVEKAVHLVVATHWHKDHIEGIGDIFNACKSSDLVISSALREPQFLSLINLDIPPGVKSSSKLKEFTQMLRTSQHRKQKGTNNKLHLAAVDKVVYSDKVEFASGNFDIKISALSPSDDAIIHALRLFAQSFPQEGSIPDPLPDIRPNYCSVVLWVEVGKHKLLLGADLEETNKPSTGWSAIIDGSNTLGNGASVFKIPHHGSENAHNDQIWESVLCKNPYAILTPFNRGRKPLPSKEDVNRIVNLTPHAYSTTKRRRRQKIKNPTVRRTITETTRKVYAKSSGSGQIRLRCKFHDPNTNWSVELFGDACELSDLV</sequence>
<dbReference type="SUPFAM" id="SSF56281">
    <property type="entry name" value="Metallo-hydrolase/oxidoreductase"/>
    <property type="match status" value="1"/>
</dbReference>
<reference evidence="1" key="1">
    <citation type="submission" date="2018-06" db="EMBL/GenBank/DDBJ databases">
        <authorList>
            <person name="Zhirakovskaya E."/>
        </authorList>
    </citation>
    <scope>NUCLEOTIDE SEQUENCE</scope>
</reference>
<dbReference type="InterPro" id="IPR052159">
    <property type="entry name" value="Competence_DNA_uptake"/>
</dbReference>
<evidence type="ECO:0008006" key="2">
    <source>
        <dbReference type="Google" id="ProtNLM"/>
    </source>
</evidence>
<organism evidence="1">
    <name type="scientific">hydrothermal vent metagenome</name>
    <dbReference type="NCBI Taxonomy" id="652676"/>
    <lineage>
        <taxon>unclassified sequences</taxon>
        <taxon>metagenomes</taxon>
        <taxon>ecological metagenomes</taxon>
    </lineage>
</organism>
<evidence type="ECO:0000313" key="1">
    <source>
        <dbReference type="EMBL" id="VAW30992.1"/>
    </source>
</evidence>
<dbReference type="InterPro" id="IPR036866">
    <property type="entry name" value="RibonucZ/Hydroxyglut_hydro"/>
</dbReference>
<dbReference type="Gene3D" id="3.60.15.10">
    <property type="entry name" value="Ribonuclease Z/Hydroxyacylglutathione hydrolase-like"/>
    <property type="match status" value="1"/>
</dbReference>
<dbReference type="EMBL" id="UOEU01000129">
    <property type="protein sequence ID" value="VAW30992.1"/>
    <property type="molecule type" value="Genomic_DNA"/>
</dbReference>